<reference evidence="2" key="1">
    <citation type="submission" date="2024-07" db="EMBL/GenBank/DDBJ databases">
        <title>Halotolerant mesophilic bacterium Ornithinibacillus sp. 4-3, sp. nov., isolated from soil.</title>
        <authorList>
            <person name="Sidarenka A.V."/>
            <person name="Guliayeva D.E."/>
            <person name="Leanovich S.I."/>
            <person name="Hileuskaya K.S."/>
            <person name="Akhremchuk A.E."/>
            <person name="Sikolenko M.A."/>
            <person name="Valentovich L.N."/>
        </authorList>
    </citation>
    <scope>NUCLEOTIDE SEQUENCE</scope>
    <source>
        <strain evidence="2">4-3</strain>
    </source>
</reference>
<feature type="transmembrane region" description="Helical" evidence="1">
    <location>
        <begin position="16"/>
        <end position="42"/>
    </location>
</feature>
<name>A0AB39HPW5_9BACI</name>
<feature type="transmembrane region" description="Helical" evidence="1">
    <location>
        <begin position="174"/>
        <end position="198"/>
    </location>
</feature>
<keyword evidence="1" id="KW-0812">Transmembrane</keyword>
<dbReference type="EMBL" id="CP162599">
    <property type="protein sequence ID" value="XDK34254.1"/>
    <property type="molecule type" value="Genomic_DNA"/>
</dbReference>
<evidence type="ECO:0000313" key="2">
    <source>
        <dbReference type="EMBL" id="XDK34254.1"/>
    </source>
</evidence>
<feature type="transmembrane region" description="Helical" evidence="1">
    <location>
        <begin position="78"/>
        <end position="99"/>
    </location>
</feature>
<protein>
    <submittedName>
        <fullName evidence="2">ABC-2 transporter permease</fullName>
    </submittedName>
</protein>
<accession>A0AB39HPW5</accession>
<evidence type="ECO:0000256" key="1">
    <source>
        <dbReference type="SAM" id="Phobius"/>
    </source>
</evidence>
<keyword evidence="1" id="KW-1133">Transmembrane helix</keyword>
<dbReference type="RefSeq" id="WP_368654931.1">
    <property type="nucleotide sequence ID" value="NZ_CP162599.1"/>
</dbReference>
<keyword evidence="1" id="KW-0472">Membrane</keyword>
<feature type="transmembrane region" description="Helical" evidence="1">
    <location>
        <begin position="133"/>
        <end position="153"/>
    </location>
</feature>
<sequence>MFNLIKKDLIIQKSQLFLFIPVIVFFAIFGGHLSPAVIFLAASTYIPMNGYIYDERVESNIFLNSLPYTRKEIVAAKYIGGIVYMIISMGIAGIILYLFNYSYIIKDIAIAAGLFFAFAAIAFPLFYILKPGYIGTAVLIGFIFLVVVMPPIIRFLGKHLTAITEFFTSLSTTTLYLTGSVIAIGLYLISWLFSQFIYQRKAF</sequence>
<proteinExistence type="predicted"/>
<organism evidence="2">
    <name type="scientific">Ornithinibacillus sp. 4-3</name>
    <dbReference type="NCBI Taxonomy" id="3231488"/>
    <lineage>
        <taxon>Bacteria</taxon>
        <taxon>Bacillati</taxon>
        <taxon>Bacillota</taxon>
        <taxon>Bacilli</taxon>
        <taxon>Bacillales</taxon>
        <taxon>Bacillaceae</taxon>
        <taxon>Ornithinibacillus</taxon>
    </lineage>
</organism>
<dbReference type="Pfam" id="PF13346">
    <property type="entry name" value="ABC2_membrane_5"/>
    <property type="match status" value="1"/>
</dbReference>
<dbReference type="InterPro" id="IPR025699">
    <property type="entry name" value="ABC2_memb-like"/>
</dbReference>
<feature type="transmembrane region" description="Helical" evidence="1">
    <location>
        <begin position="108"/>
        <end position="127"/>
    </location>
</feature>
<dbReference type="PANTHER" id="PTHR41309">
    <property type="entry name" value="MEMBRANE PROTEIN-RELATED"/>
    <property type="match status" value="1"/>
</dbReference>
<gene>
    <name evidence="2" type="ORF">AB4Y30_07865</name>
</gene>
<dbReference type="AlphaFoldDB" id="A0AB39HPW5"/>
<dbReference type="PANTHER" id="PTHR41309:SF2">
    <property type="entry name" value="MEMBRANE PROTEIN"/>
    <property type="match status" value="1"/>
</dbReference>